<dbReference type="Gene3D" id="3.30.40.10">
    <property type="entry name" value="Zinc/RING finger domain, C3HC4 (zinc finger)"/>
    <property type="match status" value="1"/>
</dbReference>
<dbReference type="SUPFAM" id="SSF46934">
    <property type="entry name" value="UBA-like"/>
    <property type="match status" value="1"/>
</dbReference>
<dbReference type="InterPro" id="IPR003613">
    <property type="entry name" value="Ubox_domain"/>
</dbReference>
<feature type="compositionally biased region" description="Basic and acidic residues" evidence="1">
    <location>
        <begin position="219"/>
        <end position="233"/>
    </location>
</feature>
<evidence type="ECO:0000313" key="6">
    <source>
        <dbReference type="Proteomes" id="UP001470230"/>
    </source>
</evidence>
<dbReference type="CDD" id="cd14291">
    <property type="entry name" value="UBA1_NUB1_like"/>
    <property type="match status" value="1"/>
</dbReference>
<feature type="compositionally biased region" description="Basic and acidic residues" evidence="1">
    <location>
        <begin position="193"/>
        <end position="211"/>
    </location>
</feature>
<evidence type="ECO:0000313" key="5">
    <source>
        <dbReference type="EMBL" id="KAK8897955.1"/>
    </source>
</evidence>
<dbReference type="Gene3D" id="1.10.8.10">
    <property type="entry name" value="DNA helicase RuvA subunit, C-terminal domain"/>
    <property type="match status" value="1"/>
</dbReference>
<accession>A0ABR2L3L3</accession>
<dbReference type="CDD" id="cd16655">
    <property type="entry name" value="RING-Ubox_WDSUB1-like"/>
    <property type="match status" value="1"/>
</dbReference>
<feature type="region of interest" description="Disordered" evidence="1">
    <location>
        <begin position="100"/>
        <end position="146"/>
    </location>
</feature>
<keyword evidence="2" id="KW-0472">Membrane</keyword>
<evidence type="ECO:0000259" key="4">
    <source>
        <dbReference type="PROSITE" id="PS51698"/>
    </source>
</evidence>
<feature type="region of interest" description="Disordered" evidence="1">
    <location>
        <begin position="187"/>
        <end position="243"/>
    </location>
</feature>
<dbReference type="InterPro" id="IPR009060">
    <property type="entry name" value="UBA-like_sf"/>
</dbReference>
<dbReference type="SUPFAM" id="SSF57850">
    <property type="entry name" value="RING/U-box"/>
    <property type="match status" value="1"/>
</dbReference>
<dbReference type="InterPro" id="IPR052085">
    <property type="entry name" value="WD-SAM-U-box"/>
</dbReference>
<evidence type="ECO:0000256" key="1">
    <source>
        <dbReference type="SAM" id="MobiDB-lite"/>
    </source>
</evidence>
<name>A0ABR2L3L3_9EUKA</name>
<feature type="domain" description="UBA" evidence="3">
    <location>
        <begin position="145"/>
        <end position="187"/>
    </location>
</feature>
<proteinExistence type="predicted"/>
<feature type="transmembrane region" description="Helical" evidence="2">
    <location>
        <begin position="248"/>
        <end position="266"/>
    </location>
</feature>
<keyword evidence="6" id="KW-1185">Reference proteome</keyword>
<dbReference type="PANTHER" id="PTHR46573">
    <property type="entry name" value="WD REPEAT, SAM AND U-BOX DOMAIN-CONTAINING PROTEIN 1"/>
    <property type="match status" value="1"/>
</dbReference>
<dbReference type="EMBL" id="JAPFFF010000001">
    <property type="protein sequence ID" value="KAK8897955.1"/>
    <property type="molecule type" value="Genomic_DNA"/>
</dbReference>
<evidence type="ECO:0000256" key="2">
    <source>
        <dbReference type="SAM" id="Phobius"/>
    </source>
</evidence>
<dbReference type="PROSITE" id="PS50030">
    <property type="entry name" value="UBA"/>
    <property type="match status" value="1"/>
</dbReference>
<dbReference type="Pfam" id="PF04564">
    <property type="entry name" value="U-box"/>
    <property type="match status" value="1"/>
</dbReference>
<dbReference type="PANTHER" id="PTHR46573:SF1">
    <property type="entry name" value="WD REPEAT, SAM AND U-BOX DOMAIN-CONTAINING PROTEIN 1"/>
    <property type="match status" value="1"/>
</dbReference>
<feature type="compositionally biased region" description="Pro residues" evidence="1">
    <location>
        <begin position="118"/>
        <end position="133"/>
    </location>
</feature>
<comment type="caution">
    <text evidence="5">The sequence shown here is derived from an EMBL/GenBank/DDBJ whole genome shotgun (WGS) entry which is preliminary data.</text>
</comment>
<dbReference type="SMART" id="SM00504">
    <property type="entry name" value="Ubox"/>
    <property type="match status" value="1"/>
</dbReference>
<protein>
    <recommendedName>
        <fullName evidence="7">U-box domain-containing protein</fullName>
    </recommendedName>
</protein>
<evidence type="ECO:0000259" key="3">
    <source>
        <dbReference type="PROSITE" id="PS50030"/>
    </source>
</evidence>
<dbReference type="Proteomes" id="UP001470230">
    <property type="component" value="Unassembled WGS sequence"/>
</dbReference>
<feature type="region of interest" description="Disordered" evidence="1">
    <location>
        <begin position="1"/>
        <end position="23"/>
    </location>
</feature>
<dbReference type="SMART" id="SM00165">
    <property type="entry name" value="UBA"/>
    <property type="match status" value="1"/>
</dbReference>
<evidence type="ECO:0008006" key="7">
    <source>
        <dbReference type="Google" id="ProtNLM"/>
    </source>
</evidence>
<dbReference type="Pfam" id="PF00627">
    <property type="entry name" value="UBA"/>
    <property type="match status" value="1"/>
</dbReference>
<dbReference type="InterPro" id="IPR015940">
    <property type="entry name" value="UBA"/>
</dbReference>
<dbReference type="InterPro" id="IPR013083">
    <property type="entry name" value="Znf_RING/FYVE/PHD"/>
</dbReference>
<keyword evidence="2" id="KW-0812">Transmembrane</keyword>
<dbReference type="PROSITE" id="PS51698">
    <property type="entry name" value="U_BOX"/>
    <property type="match status" value="1"/>
</dbReference>
<feature type="domain" description="U-box" evidence="4">
    <location>
        <begin position="30"/>
        <end position="103"/>
    </location>
</feature>
<keyword evidence="2" id="KW-1133">Transmembrane helix</keyword>
<sequence>MYSDKTINTDRGSDDNLIENNDSMEDLDANAPPEFICPITLSIMKDPVLLPDGQTYEREAIKKALSVNPISPVTREPMDFNQARTNYALKSLIDNYIKTQRSKPKNEQPTKNPTTDSQPPPVNSQIRYPPPPDPDYDVPRNDSSNIDRINNYISQLMSMGYDEKASRAALYEADNDFQRAVNILARKKGAKAPKRDSYTSDRQENGNERTKNFSYRPNHASDDSNRNYRERVRNNNGNSTGRTSRQSYHLISVLIIIILFAVLIGVDPSY</sequence>
<organism evidence="5 6">
    <name type="scientific">Tritrichomonas musculus</name>
    <dbReference type="NCBI Taxonomy" id="1915356"/>
    <lineage>
        <taxon>Eukaryota</taxon>
        <taxon>Metamonada</taxon>
        <taxon>Parabasalia</taxon>
        <taxon>Tritrichomonadida</taxon>
        <taxon>Tritrichomonadidae</taxon>
        <taxon>Tritrichomonas</taxon>
    </lineage>
</organism>
<gene>
    <name evidence="5" type="ORF">M9Y10_000199</name>
</gene>
<feature type="compositionally biased region" description="Polar residues" evidence="1">
    <location>
        <begin position="107"/>
        <end position="117"/>
    </location>
</feature>
<reference evidence="5 6" key="1">
    <citation type="submission" date="2024-04" db="EMBL/GenBank/DDBJ databases">
        <title>Tritrichomonas musculus Genome.</title>
        <authorList>
            <person name="Alves-Ferreira E."/>
            <person name="Grigg M."/>
            <person name="Lorenzi H."/>
            <person name="Galac M."/>
        </authorList>
    </citation>
    <scope>NUCLEOTIDE SEQUENCE [LARGE SCALE GENOMIC DNA]</scope>
    <source>
        <strain evidence="5 6">EAF2021</strain>
    </source>
</reference>